<name>A0A6S6PI80_ACEAC</name>
<organism evidence="2 3">
    <name type="scientific">Acetobacter aceti</name>
    <dbReference type="NCBI Taxonomy" id="435"/>
    <lineage>
        <taxon>Bacteria</taxon>
        <taxon>Pseudomonadati</taxon>
        <taxon>Pseudomonadota</taxon>
        <taxon>Alphaproteobacteria</taxon>
        <taxon>Acetobacterales</taxon>
        <taxon>Acetobacteraceae</taxon>
        <taxon>Acetobacter</taxon>
        <taxon>Acetobacter subgen. Acetobacter</taxon>
    </lineage>
</organism>
<gene>
    <name evidence="2" type="ORF">AAJCM20276_09450</name>
</gene>
<dbReference type="EMBL" id="AP023326">
    <property type="protein sequence ID" value="BCI66321.1"/>
    <property type="molecule type" value="Genomic_DNA"/>
</dbReference>
<sequence length="54" mass="6023">MRLLSGAKGFRYLTRQVLIDIVHKKGAHRASEPERNAGAKEQKKQGEDTGKPYG</sequence>
<evidence type="ECO:0000313" key="3">
    <source>
        <dbReference type="Proteomes" id="UP000515220"/>
    </source>
</evidence>
<dbReference type="AlphaFoldDB" id="A0A6S6PI80"/>
<proteinExistence type="predicted"/>
<evidence type="ECO:0000313" key="2">
    <source>
        <dbReference type="EMBL" id="BCI66321.1"/>
    </source>
</evidence>
<feature type="compositionally biased region" description="Basic and acidic residues" evidence="1">
    <location>
        <begin position="29"/>
        <end position="54"/>
    </location>
</feature>
<dbReference type="Proteomes" id="UP000515220">
    <property type="component" value="Chromosome"/>
</dbReference>
<accession>A0A6S6PI80</accession>
<protein>
    <submittedName>
        <fullName evidence="2">Uncharacterized protein</fullName>
    </submittedName>
</protein>
<reference evidence="2 3" key="1">
    <citation type="submission" date="2020-07" db="EMBL/GenBank/DDBJ databases">
        <title>Complete Genome Sequence of an acetic acid bacterium, Acetobacter aceti JCM20276.</title>
        <authorList>
            <person name="Hirose Y."/>
            <person name="Mihara H."/>
        </authorList>
    </citation>
    <scope>NUCLEOTIDE SEQUENCE [LARGE SCALE GENOMIC DNA]</scope>
    <source>
        <strain evidence="2 3">JCM20276</strain>
    </source>
</reference>
<evidence type="ECO:0000256" key="1">
    <source>
        <dbReference type="SAM" id="MobiDB-lite"/>
    </source>
</evidence>
<feature type="region of interest" description="Disordered" evidence="1">
    <location>
        <begin position="24"/>
        <end position="54"/>
    </location>
</feature>